<protein>
    <submittedName>
        <fullName evidence="1">Uncharacterized protein</fullName>
    </submittedName>
</protein>
<proteinExistence type="predicted"/>
<reference evidence="1" key="1">
    <citation type="journal article" date="2014" name="Int. J. Syst. Evol. Microbiol.">
        <title>Complete genome sequence of Corynebacterium casei LMG S-19264T (=DSM 44701T), isolated from a smear-ripened cheese.</title>
        <authorList>
            <consortium name="US DOE Joint Genome Institute (JGI-PGF)"/>
            <person name="Walter F."/>
            <person name="Albersmeier A."/>
            <person name="Kalinowski J."/>
            <person name="Ruckert C."/>
        </authorList>
    </citation>
    <scope>NUCLEOTIDE SEQUENCE</scope>
    <source>
        <strain evidence="1">CGMCC 1.15478</strain>
    </source>
</reference>
<gene>
    <name evidence="1" type="ORF">GCM10011410_07450</name>
</gene>
<dbReference type="Proteomes" id="UP000641514">
    <property type="component" value="Unassembled WGS sequence"/>
</dbReference>
<keyword evidence="2" id="KW-1185">Reference proteome</keyword>
<evidence type="ECO:0000313" key="1">
    <source>
        <dbReference type="EMBL" id="GGC57449.1"/>
    </source>
</evidence>
<name>A0A916U1R1_9ACTN</name>
<reference evidence="1" key="2">
    <citation type="submission" date="2020-09" db="EMBL/GenBank/DDBJ databases">
        <authorList>
            <person name="Sun Q."/>
            <person name="Zhou Y."/>
        </authorList>
    </citation>
    <scope>NUCLEOTIDE SEQUENCE</scope>
    <source>
        <strain evidence="1">CGMCC 1.15478</strain>
    </source>
</reference>
<accession>A0A916U1R1</accession>
<dbReference type="EMBL" id="BMJH01000001">
    <property type="protein sequence ID" value="GGC57449.1"/>
    <property type="molecule type" value="Genomic_DNA"/>
</dbReference>
<comment type="caution">
    <text evidence="1">The sequence shown here is derived from an EMBL/GenBank/DDBJ whole genome shotgun (WGS) entry which is preliminary data.</text>
</comment>
<evidence type="ECO:0000313" key="2">
    <source>
        <dbReference type="Proteomes" id="UP000641514"/>
    </source>
</evidence>
<organism evidence="1 2">
    <name type="scientific">Hoyosella rhizosphaerae</name>
    <dbReference type="NCBI Taxonomy" id="1755582"/>
    <lineage>
        <taxon>Bacteria</taxon>
        <taxon>Bacillati</taxon>
        <taxon>Actinomycetota</taxon>
        <taxon>Actinomycetes</taxon>
        <taxon>Mycobacteriales</taxon>
        <taxon>Hoyosellaceae</taxon>
        <taxon>Hoyosella</taxon>
    </lineage>
</organism>
<sequence>MADAALAGRKRHDLGVILAIFLGIPPTEFAVSRYGKYDGAYANDIDGVRTALMETGANYVI</sequence>
<dbReference type="AlphaFoldDB" id="A0A916U1R1"/>